<sequence>MPPRRSAAAGFFDSLRRSGLMRTNERWIGGVAGGVARRLDLDPTLVRCVWAVLAVFTGLGLVLYGLGWALMPEEADGRIHLEQVLAGDFEAGFAGAVATFVSGWVLLDHGLIPYWYIGGWVGSGYQDAFWTVVSICVMLGVLYWAYRAFHRRRHPQSPGGQSRNTGPMAPSTAPYAEAQQYTPSAPYAPGPQPGPYAPTGSRVGPAPAAAPGPTRPTPPQGSPLSASGPMHPGPGQSMPARAGSPRPTPTSSMAATAPAASVQGAPTAPPVRPVPPAPMPVRPPRPRRPGPGRRLGLVIVGITFCVLAAIVLIWSTGGMGPLAAGFASIGAVTALLGAGVIISALRGRRGGWMTGLGWLAALVAVPVLIVGTSVPDGALSATATTRDTPSGTVTLTWDELEPQFAAADGDPNTTVDLGNYAVGELLLDLTDMPTGEEPQVRARLSVGVGTVRIRTTMGQNLRLDSRVGLGVTTATVLDEWTVNGRSIDEYGGYFDNRFTVNGDSVVTRHVERWLPDESTSFVSPAAQEATTALRLDIEVGTGSVRVDEWSSGITWWGHMDDAAWIVEYWLDEHGGYHSELPVPGMTHAAINTDTAGVCADAVTDALDRAAADGHDDSESDDADDTQDWEDQGWYGSWYSVSELSGVGREAWDNCVNEALEAQGTEAAADASASASPSPASGPSPEPTTTPSATAAEPSASPTH</sequence>
<keyword evidence="2" id="KW-1003">Cell membrane</keyword>
<proteinExistence type="predicted"/>
<dbReference type="PANTHER" id="PTHR33885">
    <property type="entry name" value="PHAGE SHOCK PROTEIN C"/>
    <property type="match status" value="1"/>
</dbReference>
<feature type="compositionally biased region" description="Low complexity" evidence="6">
    <location>
        <begin position="664"/>
        <end position="678"/>
    </location>
</feature>
<evidence type="ECO:0000256" key="6">
    <source>
        <dbReference type="SAM" id="MobiDB-lite"/>
    </source>
</evidence>
<keyword evidence="5 7" id="KW-0472">Membrane</keyword>
<evidence type="ECO:0000313" key="9">
    <source>
        <dbReference type="EMBL" id="SDM39267.1"/>
    </source>
</evidence>
<feature type="transmembrane region" description="Helical" evidence="7">
    <location>
        <begin position="356"/>
        <end position="374"/>
    </location>
</feature>
<keyword evidence="3 7" id="KW-0812">Transmembrane</keyword>
<feature type="compositionally biased region" description="Low complexity" evidence="6">
    <location>
        <begin position="249"/>
        <end position="266"/>
    </location>
</feature>
<evidence type="ECO:0000256" key="1">
    <source>
        <dbReference type="ARBA" id="ARBA00004162"/>
    </source>
</evidence>
<dbReference type="InterPro" id="IPR052027">
    <property type="entry name" value="PspC"/>
</dbReference>
<evidence type="ECO:0000256" key="4">
    <source>
        <dbReference type="ARBA" id="ARBA00022989"/>
    </source>
</evidence>
<feature type="transmembrane region" description="Helical" evidence="7">
    <location>
        <begin position="128"/>
        <end position="146"/>
    </location>
</feature>
<name>A0A1G9SV90_9ACTO</name>
<keyword evidence="4 7" id="KW-1133">Transmembrane helix</keyword>
<accession>A0A1G9SV90</accession>
<feature type="transmembrane region" description="Helical" evidence="7">
    <location>
        <begin position="322"/>
        <end position="344"/>
    </location>
</feature>
<feature type="compositionally biased region" description="Acidic residues" evidence="6">
    <location>
        <begin position="617"/>
        <end position="630"/>
    </location>
</feature>
<feature type="transmembrane region" description="Helical" evidence="7">
    <location>
        <begin position="295"/>
        <end position="316"/>
    </location>
</feature>
<evidence type="ECO:0000256" key="2">
    <source>
        <dbReference type="ARBA" id="ARBA00022475"/>
    </source>
</evidence>
<dbReference type="GO" id="GO:0005886">
    <property type="term" value="C:plasma membrane"/>
    <property type="evidence" value="ECO:0007669"/>
    <property type="project" value="UniProtKB-SubCell"/>
</dbReference>
<dbReference type="PANTHER" id="PTHR33885:SF3">
    <property type="entry name" value="PHAGE SHOCK PROTEIN C"/>
    <property type="match status" value="1"/>
</dbReference>
<feature type="compositionally biased region" description="Pro residues" evidence="6">
    <location>
        <begin position="208"/>
        <end position="221"/>
    </location>
</feature>
<evidence type="ECO:0000256" key="5">
    <source>
        <dbReference type="ARBA" id="ARBA00023136"/>
    </source>
</evidence>
<protein>
    <submittedName>
        <fullName evidence="9">Phage shock protein C (PspC) family protein</fullName>
    </submittedName>
</protein>
<feature type="region of interest" description="Disordered" evidence="6">
    <location>
        <begin position="181"/>
        <end position="292"/>
    </location>
</feature>
<feature type="compositionally biased region" description="Low complexity" evidence="6">
    <location>
        <begin position="197"/>
        <end position="207"/>
    </location>
</feature>
<dbReference type="EMBL" id="FNHU01000002">
    <property type="protein sequence ID" value="SDM39267.1"/>
    <property type="molecule type" value="Genomic_DNA"/>
</dbReference>
<feature type="region of interest" description="Disordered" evidence="6">
    <location>
        <begin position="154"/>
        <end position="173"/>
    </location>
</feature>
<dbReference type="Pfam" id="PF04024">
    <property type="entry name" value="PspC"/>
    <property type="match status" value="1"/>
</dbReference>
<gene>
    <name evidence="9" type="ORF">SAMN04487766_102105</name>
</gene>
<feature type="region of interest" description="Disordered" evidence="6">
    <location>
        <begin position="657"/>
        <end position="703"/>
    </location>
</feature>
<evidence type="ECO:0000313" key="10">
    <source>
        <dbReference type="Proteomes" id="UP000199671"/>
    </source>
</evidence>
<dbReference type="InterPro" id="IPR007168">
    <property type="entry name" value="Phageshock_PspC_N"/>
</dbReference>
<feature type="compositionally biased region" description="Pro residues" evidence="6">
    <location>
        <begin position="267"/>
        <end position="283"/>
    </location>
</feature>
<feature type="region of interest" description="Disordered" evidence="6">
    <location>
        <begin position="610"/>
        <end position="630"/>
    </location>
</feature>
<evidence type="ECO:0000256" key="3">
    <source>
        <dbReference type="ARBA" id="ARBA00022692"/>
    </source>
</evidence>
<organism evidence="9 10">
    <name type="scientific">Actinomyces ruminicola</name>
    <dbReference type="NCBI Taxonomy" id="332524"/>
    <lineage>
        <taxon>Bacteria</taxon>
        <taxon>Bacillati</taxon>
        <taxon>Actinomycetota</taxon>
        <taxon>Actinomycetes</taxon>
        <taxon>Actinomycetales</taxon>
        <taxon>Actinomycetaceae</taxon>
        <taxon>Actinomyces</taxon>
    </lineage>
</organism>
<dbReference type="Proteomes" id="UP000199671">
    <property type="component" value="Unassembled WGS sequence"/>
</dbReference>
<evidence type="ECO:0000259" key="8">
    <source>
        <dbReference type="Pfam" id="PF04024"/>
    </source>
</evidence>
<feature type="compositionally biased region" description="Pro residues" evidence="6">
    <location>
        <begin position="186"/>
        <end position="196"/>
    </location>
</feature>
<feature type="transmembrane region" description="Helical" evidence="7">
    <location>
        <begin position="49"/>
        <end position="70"/>
    </location>
</feature>
<dbReference type="AlphaFoldDB" id="A0A1G9SV90"/>
<feature type="compositionally biased region" description="Low complexity" evidence="6">
    <location>
        <begin position="688"/>
        <end position="703"/>
    </location>
</feature>
<comment type="subcellular location">
    <subcellularLocation>
        <location evidence="1">Cell membrane</location>
        <topology evidence="1">Single-pass membrane protein</topology>
    </subcellularLocation>
</comment>
<dbReference type="RefSeq" id="WP_176760771.1">
    <property type="nucleotide sequence ID" value="NZ_FNHU01000002.1"/>
</dbReference>
<evidence type="ECO:0000256" key="7">
    <source>
        <dbReference type="SAM" id="Phobius"/>
    </source>
</evidence>
<feature type="transmembrane region" description="Helical" evidence="7">
    <location>
        <begin position="91"/>
        <end position="116"/>
    </location>
</feature>
<reference evidence="9 10" key="1">
    <citation type="submission" date="2016-10" db="EMBL/GenBank/DDBJ databases">
        <authorList>
            <person name="de Groot N.N."/>
        </authorList>
    </citation>
    <scope>NUCLEOTIDE SEQUENCE [LARGE SCALE GENOMIC DNA]</scope>
    <source>
        <strain evidence="9 10">KPR-7B</strain>
    </source>
</reference>
<feature type="domain" description="Phage shock protein PspC N-terminal" evidence="8">
    <location>
        <begin position="20"/>
        <end position="74"/>
    </location>
</feature>